<evidence type="ECO:0000259" key="3">
    <source>
        <dbReference type="PROSITE" id="PS50053"/>
    </source>
</evidence>
<feature type="region of interest" description="Disordered" evidence="1">
    <location>
        <begin position="678"/>
        <end position="717"/>
    </location>
</feature>
<dbReference type="EMBL" id="JACYCD010000049">
    <property type="protein sequence ID" value="KAF8707794.1"/>
    <property type="molecule type" value="Genomic_DNA"/>
</dbReference>
<reference evidence="4" key="1">
    <citation type="submission" date="2020-09" db="EMBL/GenBank/DDBJ databases">
        <title>Comparative genome analyses of four rice-infecting Rhizoctonia solani isolates reveal extensive enrichment of homogalacturonan modification genes.</title>
        <authorList>
            <person name="Lee D.-Y."/>
            <person name="Jeon J."/>
            <person name="Kim K.-T."/>
            <person name="Cheong K."/>
            <person name="Song H."/>
            <person name="Choi G."/>
            <person name="Ko J."/>
            <person name="Opiyo S.O."/>
            <person name="Zuo S."/>
            <person name="Madhav S."/>
            <person name="Lee Y.-H."/>
            <person name="Wang G.-L."/>
        </authorList>
    </citation>
    <scope>NUCLEOTIDE SEQUENCE</scope>
    <source>
        <strain evidence="4">AG1-IA WGL</strain>
    </source>
</reference>
<sequence>MEGYRAGQHPCTRKKCDEVKPVCGRCGGRDDCIWPASRLTQKCTSRPTRLLRIQPRPDLELVNITVVPSETPDLNPVSEGSITTFNLYLHDLGMESLRSLPEPAIKASSHDFSMHHFSPTMPNTLDMLSQFGGSLSISTDAFQSQGNPTVPKFINSQYLDTLAFVCVKEDAPAYIFDEDEEEALKPSEWLPGALRLINLYLPLDLPLQHRVLWSNVLDSYFTFLIRYSYDPSNLPSYMAGFVTHYHQVESIRLGTLGSSLLFYSFLNAGASQSSLREHAYEMIDAAITVLQTEMAQSTTTLDAQLAGISELLSFYYYAGDLGGYIKYMERAAPVVRQLVGAAPISIHKLYGFKTLDIRIFAWCDVCTAMTTSRPTHLLYDCNADALLSRNQNGPDPPSFDNGLEWLTGLPDAFSLLTIQILDLKHKPISSTELIARAATIEAALRAWKIWPTSTTNSMMKIQRISAQEIWRHSIILYLYQVIYKAAPNQEIVQQSVKQIIKLASTLRPGHNPDCLLYVPYFIAGTFAISAKDRQFIRNRLMACTFSTYMKILLGALEELWQQSFIDKHTDWTSRSPPLVIAYFIALDQPITSKGKQRATNDENTEPEQRRPITIRFTEREPDLLLGVSPRDTVRDVKALIRSLRPSLERRRLRLVHAGRLLTDGTRLVPWLEALESHSRKSNANNTPVRSPVASPTSGNFPSRKSVSSIQEQDPEPADVWIHCSIGTEGDDIDGDDKQQEPQIAPMRGFDRLASAGFSAEDIESMRRQFHAQRPEVLDQDDEHARALEEQWVDNMDSGLPGAESNDGEPMYPPYFHGILIGFFFPLIPMFFLRELPPPAFFSDNVAPIEAPRSVVYSRRMQMALVAGFFANVVYGTLNYFY</sequence>
<feature type="transmembrane region" description="Helical" evidence="2">
    <location>
        <begin position="862"/>
        <end position="880"/>
    </location>
</feature>
<feature type="non-terminal residue" evidence="4">
    <location>
        <position position="881"/>
    </location>
</feature>
<name>A0A8H7HTW9_9AGAM</name>
<evidence type="ECO:0000313" key="4">
    <source>
        <dbReference type="EMBL" id="KAF8707794.1"/>
    </source>
</evidence>
<dbReference type="GO" id="GO:0005783">
    <property type="term" value="C:endoplasmic reticulum"/>
    <property type="evidence" value="ECO:0007669"/>
    <property type="project" value="TreeGrafter"/>
</dbReference>
<keyword evidence="2" id="KW-1133">Transmembrane helix</keyword>
<organism evidence="4 5">
    <name type="scientific">Rhizoctonia solani</name>
    <dbReference type="NCBI Taxonomy" id="456999"/>
    <lineage>
        <taxon>Eukaryota</taxon>
        <taxon>Fungi</taxon>
        <taxon>Dikarya</taxon>
        <taxon>Basidiomycota</taxon>
        <taxon>Agaricomycotina</taxon>
        <taxon>Agaricomycetes</taxon>
        <taxon>Cantharellales</taxon>
        <taxon>Ceratobasidiaceae</taxon>
        <taxon>Rhizoctonia</taxon>
    </lineage>
</organism>
<evidence type="ECO:0000256" key="2">
    <source>
        <dbReference type="SAM" id="Phobius"/>
    </source>
</evidence>
<dbReference type="InterPro" id="IPR021858">
    <property type="entry name" value="Fun_TF"/>
</dbReference>
<dbReference type="PANTHER" id="PTHR28049:SF1">
    <property type="entry name" value="DSC E3 UBIQUITIN LIGASE COMPLEX SUBUNIT 3"/>
    <property type="match status" value="1"/>
</dbReference>
<dbReference type="Pfam" id="PF13373">
    <property type="entry name" value="Dsc3_C"/>
    <property type="match status" value="1"/>
</dbReference>
<dbReference type="GO" id="GO:0044695">
    <property type="term" value="C:Dsc E3 ubiquitin ligase complex"/>
    <property type="evidence" value="ECO:0007669"/>
    <property type="project" value="InterPro"/>
</dbReference>
<evidence type="ECO:0000313" key="5">
    <source>
        <dbReference type="Proteomes" id="UP000602905"/>
    </source>
</evidence>
<dbReference type="InterPro" id="IPR045226">
    <property type="entry name" value="Dsc3"/>
</dbReference>
<feature type="region of interest" description="Disordered" evidence="1">
    <location>
        <begin position="593"/>
        <end position="613"/>
    </location>
</feature>
<dbReference type="PROSITE" id="PS50053">
    <property type="entry name" value="UBIQUITIN_2"/>
    <property type="match status" value="1"/>
</dbReference>
<keyword evidence="2" id="KW-0472">Membrane</keyword>
<dbReference type="PANTHER" id="PTHR28049">
    <property type="entry name" value="TRANSMEMBRANE PROTEIN YOR223W"/>
    <property type="match status" value="1"/>
</dbReference>
<feature type="domain" description="Ubiquitin-like" evidence="3">
    <location>
        <begin position="610"/>
        <end position="667"/>
    </location>
</feature>
<dbReference type="InterPro" id="IPR019413">
    <property type="entry name" value="Dsc3_ub-like_dom"/>
</dbReference>
<accession>A0A8H7HTW9</accession>
<keyword evidence="2" id="KW-0812">Transmembrane</keyword>
<dbReference type="InterPro" id="IPR025390">
    <property type="entry name" value="Dsc3_C"/>
</dbReference>
<gene>
    <name evidence="4" type="ORF">RHS03_04283</name>
</gene>
<dbReference type="SUPFAM" id="SSF54236">
    <property type="entry name" value="Ubiquitin-like"/>
    <property type="match status" value="1"/>
</dbReference>
<comment type="caution">
    <text evidence="4">The sequence shown here is derived from an EMBL/GenBank/DDBJ whole genome shotgun (WGS) entry which is preliminary data.</text>
</comment>
<dbReference type="InterPro" id="IPR029071">
    <property type="entry name" value="Ubiquitin-like_domsf"/>
</dbReference>
<feature type="compositionally biased region" description="Polar residues" evidence="1">
    <location>
        <begin position="681"/>
        <end position="711"/>
    </location>
</feature>
<proteinExistence type="predicted"/>
<dbReference type="AlphaFoldDB" id="A0A8H7HTW9"/>
<dbReference type="Gene3D" id="3.10.20.90">
    <property type="entry name" value="Phosphatidylinositol 3-kinase Catalytic Subunit, Chain A, domain 1"/>
    <property type="match status" value="1"/>
</dbReference>
<dbReference type="OrthoDB" id="5419315at2759"/>
<evidence type="ECO:0000256" key="1">
    <source>
        <dbReference type="SAM" id="MobiDB-lite"/>
    </source>
</evidence>
<feature type="transmembrane region" description="Helical" evidence="2">
    <location>
        <begin position="814"/>
        <end position="832"/>
    </location>
</feature>
<dbReference type="Pfam" id="PF11951">
    <property type="entry name" value="Fungal_trans_2"/>
    <property type="match status" value="1"/>
</dbReference>
<dbReference type="Proteomes" id="UP000602905">
    <property type="component" value="Unassembled WGS sequence"/>
</dbReference>
<protein>
    <recommendedName>
        <fullName evidence="3">Ubiquitin-like domain-containing protein</fullName>
    </recommendedName>
</protein>
<dbReference type="InterPro" id="IPR000626">
    <property type="entry name" value="Ubiquitin-like_dom"/>
</dbReference>
<dbReference type="Pfam" id="PF10302">
    <property type="entry name" value="Dsc3_N"/>
    <property type="match status" value="1"/>
</dbReference>